<dbReference type="CDD" id="cd06170">
    <property type="entry name" value="LuxR_C_like"/>
    <property type="match status" value="1"/>
</dbReference>
<keyword evidence="3" id="KW-0804">Transcription</keyword>
<keyword evidence="1" id="KW-0805">Transcription regulation</keyword>
<evidence type="ECO:0000313" key="6">
    <source>
        <dbReference type="EMBL" id="RIQ23130.1"/>
    </source>
</evidence>
<dbReference type="SUPFAM" id="SSF46894">
    <property type="entry name" value="C-terminal effector domain of the bipartite response regulators"/>
    <property type="match status" value="1"/>
</dbReference>
<dbReference type="PANTHER" id="PTHR44688">
    <property type="entry name" value="DNA-BINDING TRANSCRIPTIONAL ACTIVATOR DEVR_DOSR"/>
    <property type="match status" value="1"/>
</dbReference>
<dbReference type="Gene3D" id="1.10.10.10">
    <property type="entry name" value="Winged helix-like DNA-binding domain superfamily/Winged helix DNA-binding domain"/>
    <property type="match status" value="1"/>
</dbReference>
<dbReference type="InterPro" id="IPR000792">
    <property type="entry name" value="Tscrpt_reg_LuxR_C"/>
</dbReference>
<evidence type="ECO:0000313" key="7">
    <source>
        <dbReference type="Proteomes" id="UP000284057"/>
    </source>
</evidence>
<protein>
    <submittedName>
        <fullName evidence="6">LuxR family transcriptional regulator</fullName>
    </submittedName>
</protein>
<dbReference type="SMART" id="SM00421">
    <property type="entry name" value="HTH_LUXR"/>
    <property type="match status" value="1"/>
</dbReference>
<dbReference type="PROSITE" id="PS50043">
    <property type="entry name" value="HTH_LUXR_2"/>
    <property type="match status" value="1"/>
</dbReference>
<feature type="region of interest" description="Disordered" evidence="4">
    <location>
        <begin position="25"/>
        <end position="44"/>
    </location>
</feature>
<gene>
    <name evidence="6" type="ORF">DY240_13055</name>
</gene>
<accession>A0A418KR68</accession>
<dbReference type="InterPro" id="IPR036388">
    <property type="entry name" value="WH-like_DNA-bd_sf"/>
</dbReference>
<comment type="caution">
    <text evidence="6">The sequence shown here is derived from an EMBL/GenBank/DDBJ whole genome shotgun (WGS) entry which is preliminary data.</text>
</comment>
<dbReference type="PRINTS" id="PR00038">
    <property type="entry name" value="HTHLUXR"/>
</dbReference>
<reference evidence="6 7" key="1">
    <citation type="submission" date="2018-09" db="EMBL/GenBank/DDBJ databases">
        <title>Isolation, diversity and antifungal activity of actinobacteria from wheat.</title>
        <authorList>
            <person name="Han C."/>
        </authorList>
    </citation>
    <scope>NUCLEOTIDE SEQUENCE [LARGE SCALE GENOMIC DNA]</scope>
    <source>
        <strain evidence="6 7">NEAU-YY265</strain>
    </source>
</reference>
<evidence type="ECO:0000256" key="3">
    <source>
        <dbReference type="ARBA" id="ARBA00023163"/>
    </source>
</evidence>
<proteinExistence type="predicted"/>
<dbReference type="EMBL" id="QUAL01000127">
    <property type="protein sequence ID" value="RIQ23130.1"/>
    <property type="molecule type" value="Genomic_DNA"/>
</dbReference>
<dbReference type="Proteomes" id="UP000284057">
    <property type="component" value="Unassembled WGS sequence"/>
</dbReference>
<dbReference type="InterPro" id="IPR016032">
    <property type="entry name" value="Sig_transdc_resp-reg_C-effctor"/>
</dbReference>
<dbReference type="RefSeq" id="WP_267901675.1">
    <property type="nucleotide sequence ID" value="NZ_QUAL01000127.1"/>
</dbReference>
<dbReference type="PANTHER" id="PTHR44688:SF16">
    <property type="entry name" value="DNA-BINDING TRANSCRIPTIONAL ACTIVATOR DEVR_DOSR"/>
    <property type="match status" value="1"/>
</dbReference>
<dbReference type="Pfam" id="PF00196">
    <property type="entry name" value="GerE"/>
    <property type="match status" value="1"/>
</dbReference>
<sequence>AYRDLGAEWDAGRATSAARRHGLSVPARHRGGRRGYGSQLSPREREVAELAAKGRSNKEIAAELYLSVNTVARHITTAMRKLGVRSRAAIAHQLDQN</sequence>
<evidence type="ECO:0000256" key="2">
    <source>
        <dbReference type="ARBA" id="ARBA00023125"/>
    </source>
</evidence>
<dbReference type="GO" id="GO:0006355">
    <property type="term" value="P:regulation of DNA-templated transcription"/>
    <property type="evidence" value="ECO:0007669"/>
    <property type="project" value="InterPro"/>
</dbReference>
<organism evidence="6 7">
    <name type="scientific">Jiangella rhizosphaerae</name>
    <dbReference type="NCBI Taxonomy" id="2293569"/>
    <lineage>
        <taxon>Bacteria</taxon>
        <taxon>Bacillati</taxon>
        <taxon>Actinomycetota</taxon>
        <taxon>Actinomycetes</taxon>
        <taxon>Jiangellales</taxon>
        <taxon>Jiangellaceae</taxon>
        <taxon>Jiangella</taxon>
    </lineage>
</organism>
<keyword evidence="2" id="KW-0238">DNA-binding</keyword>
<evidence type="ECO:0000256" key="4">
    <source>
        <dbReference type="SAM" id="MobiDB-lite"/>
    </source>
</evidence>
<feature type="domain" description="HTH luxR-type" evidence="5">
    <location>
        <begin position="33"/>
        <end position="97"/>
    </location>
</feature>
<feature type="non-terminal residue" evidence="6">
    <location>
        <position position="1"/>
    </location>
</feature>
<evidence type="ECO:0000259" key="5">
    <source>
        <dbReference type="PROSITE" id="PS50043"/>
    </source>
</evidence>
<dbReference type="AlphaFoldDB" id="A0A418KR68"/>
<name>A0A418KR68_9ACTN</name>
<dbReference type="GO" id="GO:0003677">
    <property type="term" value="F:DNA binding"/>
    <property type="evidence" value="ECO:0007669"/>
    <property type="project" value="UniProtKB-KW"/>
</dbReference>
<keyword evidence="7" id="KW-1185">Reference proteome</keyword>
<evidence type="ECO:0000256" key="1">
    <source>
        <dbReference type="ARBA" id="ARBA00023015"/>
    </source>
</evidence>